<dbReference type="InterPro" id="IPR058588">
    <property type="entry name" value="E2-CBASS"/>
</dbReference>
<dbReference type="EMBL" id="QRGR01000008">
    <property type="protein sequence ID" value="RDV15483.1"/>
    <property type="molecule type" value="Genomic_DNA"/>
</dbReference>
<accession>A0A3D8LDR0</accession>
<organism evidence="2 3">
    <name type="scientific">Pontibacter diazotrophicus</name>
    <dbReference type="NCBI Taxonomy" id="1400979"/>
    <lineage>
        <taxon>Bacteria</taxon>
        <taxon>Pseudomonadati</taxon>
        <taxon>Bacteroidota</taxon>
        <taxon>Cytophagia</taxon>
        <taxon>Cytophagales</taxon>
        <taxon>Hymenobacteraceae</taxon>
        <taxon>Pontibacter</taxon>
    </lineage>
</organism>
<evidence type="ECO:0000313" key="2">
    <source>
        <dbReference type="EMBL" id="RDV15483.1"/>
    </source>
</evidence>
<feature type="domain" description="Type II CBASS E2 protein" evidence="1">
    <location>
        <begin position="16"/>
        <end position="135"/>
    </location>
</feature>
<proteinExistence type="predicted"/>
<dbReference type="OrthoDB" id="661552at2"/>
<dbReference type="AlphaFoldDB" id="A0A3D8LDR0"/>
<dbReference type="Proteomes" id="UP000256708">
    <property type="component" value="Unassembled WGS sequence"/>
</dbReference>
<comment type="caution">
    <text evidence="2">The sequence shown here is derived from an EMBL/GenBank/DDBJ whole genome shotgun (WGS) entry which is preliminary data.</text>
</comment>
<sequence length="137" mass="16070">MAANYYRPKQYTPIQQYAAFRHKFPEWEVVWKPHGFEAKGFLKPSPLSETYCVCISYYQDKAPKVIVISPQLKPREENGKIKHTYADGSLCLYYPKAREWTPAQLVSNTLVEWAALWLYHYETWHAIGEWMGGGIEH</sequence>
<gene>
    <name evidence="2" type="ORF">DXT99_08280</name>
</gene>
<dbReference type="Pfam" id="PF26395">
    <property type="entry name" value="E2-CBASS"/>
    <property type="match status" value="1"/>
</dbReference>
<evidence type="ECO:0000259" key="1">
    <source>
        <dbReference type="Pfam" id="PF26395"/>
    </source>
</evidence>
<keyword evidence="3" id="KW-1185">Reference proteome</keyword>
<name>A0A3D8LDR0_9BACT</name>
<protein>
    <recommendedName>
        <fullName evidence="1">Type II CBASS E2 protein domain-containing protein</fullName>
    </recommendedName>
</protein>
<dbReference type="RefSeq" id="WP_115565077.1">
    <property type="nucleotide sequence ID" value="NZ_QRGR01000008.1"/>
</dbReference>
<evidence type="ECO:0000313" key="3">
    <source>
        <dbReference type="Proteomes" id="UP000256708"/>
    </source>
</evidence>
<reference evidence="3" key="1">
    <citation type="submission" date="2018-08" db="EMBL/GenBank/DDBJ databases">
        <authorList>
            <person name="Liu Z.-W."/>
            <person name="Du Z.-J."/>
        </authorList>
    </citation>
    <scope>NUCLEOTIDE SEQUENCE [LARGE SCALE GENOMIC DNA]</scope>
    <source>
        <strain evidence="3">H4X</strain>
    </source>
</reference>